<comment type="caution">
    <text evidence="11">Lacks conserved residue(s) required for the propagation of feature annotation.</text>
</comment>
<dbReference type="InterPro" id="IPR013969">
    <property type="entry name" value="Oligosacch_biosynth_Alg14"/>
</dbReference>
<dbReference type="STRING" id="379508.A5DY99"/>
<protein>
    <recommendedName>
        <fullName evidence="5 11">UDP-N-acetylglucosamine transferase subunit ALG14</fullName>
    </recommendedName>
    <alternativeName>
        <fullName evidence="10 11">Asparagine-linked glycosylation protein 14</fullName>
    </alternativeName>
</protein>
<evidence type="ECO:0000256" key="7">
    <source>
        <dbReference type="ARBA" id="ARBA00022824"/>
    </source>
</evidence>
<sequence>MCVFTLVCSIYIICWVLLMIISSLETFFCCAVVLTSIPITIALIRLIRILPCLRLLKSINTDKPLHLNSGKTLAKVSRSDSSIAVFLGSGGHTGEMMKMLSKLDLLSLQRTWIYSSGDTRSLDQVKLAEIQMKLIETTKSSSCDTQHSRSKVTYLSVPRARKVGQSYFTSVFTTVYSFIVASVVLFFNKPDILLVNGPGTCIPIAYILFFYKFMGLCATKIIYVESLARVNRLSLSGKLILPIADRFIVQWPQLSQVYARAEYYGILI</sequence>
<evidence type="ECO:0000256" key="3">
    <source>
        <dbReference type="ARBA" id="ARBA00009731"/>
    </source>
</evidence>
<evidence type="ECO:0000256" key="5">
    <source>
        <dbReference type="ARBA" id="ARBA00017467"/>
    </source>
</evidence>
<comment type="subunit">
    <text evidence="4 11">Heterodimer with ALG13 to form a functional enzyme.</text>
</comment>
<dbReference type="GO" id="GO:0004577">
    <property type="term" value="F:N-acetylglucosaminyldiphosphodolichol N-acetylglucosaminyltransferase activity"/>
    <property type="evidence" value="ECO:0007669"/>
    <property type="project" value="TreeGrafter"/>
</dbReference>
<keyword evidence="6 11" id="KW-0812">Transmembrane</keyword>
<dbReference type="OrthoDB" id="17098at2759"/>
<dbReference type="GO" id="GO:0043541">
    <property type="term" value="C:UDP-N-acetylglucosamine transferase complex"/>
    <property type="evidence" value="ECO:0007669"/>
    <property type="project" value="TreeGrafter"/>
</dbReference>
<evidence type="ECO:0000256" key="6">
    <source>
        <dbReference type="ARBA" id="ARBA00022692"/>
    </source>
</evidence>
<keyword evidence="9 11" id="KW-0472">Membrane</keyword>
<evidence type="ECO:0000313" key="13">
    <source>
        <dbReference type="Proteomes" id="UP000001996"/>
    </source>
</evidence>
<dbReference type="GO" id="GO:0006488">
    <property type="term" value="P:dolichol-linked oligosaccharide biosynthetic process"/>
    <property type="evidence" value="ECO:0007669"/>
    <property type="project" value="InterPro"/>
</dbReference>
<evidence type="ECO:0000256" key="10">
    <source>
        <dbReference type="ARBA" id="ARBA00032062"/>
    </source>
</evidence>
<evidence type="ECO:0000256" key="1">
    <source>
        <dbReference type="ARBA" id="ARBA00004389"/>
    </source>
</evidence>
<gene>
    <name evidence="11" type="primary">ALG14</name>
    <name evidence="12" type="ORF">LELG_02336</name>
</gene>
<dbReference type="eggNOG" id="KOG3339">
    <property type="taxonomic scope" value="Eukaryota"/>
</dbReference>
<accession>A5DY99</accession>
<keyword evidence="12" id="KW-0808">Transferase</keyword>
<reference evidence="12 13" key="1">
    <citation type="journal article" date="2009" name="Nature">
        <title>Evolution of pathogenicity and sexual reproduction in eight Candida genomes.</title>
        <authorList>
            <person name="Butler G."/>
            <person name="Rasmussen M.D."/>
            <person name="Lin M.F."/>
            <person name="Santos M.A."/>
            <person name="Sakthikumar S."/>
            <person name="Munro C.A."/>
            <person name="Rheinbay E."/>
            <person name="Grabherr M."/>
            <person name="Forche A."/>
            <person name="Reedy J.L."/>
            <person name="Agrafioti I."/>
            <person name="Arnaud M.B."/>
            <person name="Bates S."/>
            <person name="Brown A.J."/>
            <person name="Brunke S."/>
            <person name="Costanzo M.C."/>
            <person name="Fitzpatrick D.A."/>
            <person name="de Groot P.W."/>
            <person name="Harris D."/>
            <person name="Hoyer L.L."/>
            <person name="Hube B."/>
            <person name="Klis F.M."/>
            <person name="Kodira C."/>
            <person name="Lennard N."/>
            <person name="Logue M.E."/>
            <person name="Martin R."/>
            <person name="Neiman A.M."/>
            <person name="Nikolaou E."/>
            <person name="Quail M.A."/>
            <person name="Quinn J."/>
            <person name="Santos M.C."/>
            <person name="Schmitzberger F.F."/>
            <person name="Sherlock G."/>
            <person name="Shah P."/>
            <person name="Silverstein K.A."/>
            <person name="Skrzypek M.S."/>
            <person name="Soll D."/>
            <person name="Staggs R."/>
            <person name="Stansfield I."/>
            <person name="Stumpf M.P."/>
            <person name="Sudbery P.E."/>
            <person name="Srikantha T."/>
            <person name="Zeng Q."/>
            <person name="Berman J."/>
            <person name="Berriman M."/>
            <person name="Heitman J."/>
            <person name="Gow N.A."/>
            <person name="Lorenz M.C."/>
            <person name="Birren B.W."/>
            <person name="Kellis M."/>
            <person name="Cuomo C.A."/>
        </authorList>
    </citation>
    <scope>NUCLEOTIDE SEQUENCE [LARGE SCALE GENOMIC DNA]</scope>
    <source>
        <strain evidence="13">ATCC 11503 / BCRC 21390 / CBS 2605 / JCM 1781 / NBRC 1676 / NRRL YB-4239</strain>
    </source>
</reference>
<evidence type="ECO:0000256" key="4">
    <source>
        <dbReference type="ARBA" id="ARBA00011335"/>
    </source>
</evidence>
<evidence type="ECO:0000256" key="8">
    <source>
        <dbReference type="ARBA" id="ARBA00022989"/>
    </source>
</evidence>
<dbReference type="GeneID" id="5233421"/>
<dbReference type="Gene3D" id="3.40.50.2000">
    <property type="entry name" value="Glycogen Phosphorylase B"/>
    <property type="match status" value="1"/>
</dbReference>
<feature type="transmembrane region" description="Helical" evidence="11">
    <location>
        <begin position="167"/>
        <end position="187"/>
    </location>
</feature>
<organism evidence="12 13">
    <name type="scientific">Lodderomyces elongisporus (strain ATCC 11503 / CBS 2605 / JCM 1781 / NBRC 1676 / NRRL YB-4239)</name>
    <name type="common">Yeast</name>
    <name type="synonym">Saccharomyces elongisporus</name>
    <dbReference type="NCBI Taxonomy" id="379508"/>
    <lineage>
        <taxon>Eukaryota</taxon>
        <taxon>Fungi</taxon>
        <taxon>Dikarya</taxon>
        <taxon>Ascomycota</taxon>
        <taxon>Saccharomycotina</taxon>
        <taxon>Pichiomycetes</taxon>
        <taxon>Debaryomycetaceae</taxon>
        <taxon>Candida/Lodderomyces clade</taxon>
        <taxon>Lodderomyces</taxon>
    </lineage>
</organism>
<feature type="transmembrane region" description="Helical" evidence="11">
    <location>
        <begin position="12"/>
        <end position="44"/>
    </location>
</feature>
<evidence type="ECO:0000256" key="9">
    <source>
        <dbReference type="ARBA" id="ARBA00023136"/>
    </source>
</evidence>
<dbReference type="EMBL" id="CH981526">
    <property type="protein sequence ID" value="EDK44157.1"/>
    <property type="molecule type" value="Genomic_DNA"/>
</dbReference>
<comment type="function">
    <text evidence="11">Involved in protein N-glycosylation. Essential for the second step of the dolichol-linked oligosaccharide pathway. Anchors the catalytic subunit ALG13 to the ER.</text>
</comment>
<dbReference type="OMA" id="GTCCIIT"/>
<dbReference type="PANTHER" id="PTHR12154">
    <property type="entry name" value="GLYCOSYL TRANSFERASE-RELATED"/>
    <property type="match status" value="1"/>
</dbReference>
<evidence type="ECO:0000256" key="11">
    <source>
        <dbReference type="RuleBase" id="RU362127"/>
    </source>
</evidence>
<dbReference type="GO" id="GO:0031965">
    <property type="term" value="C:nuclear membrane"/>
    <property type="evidence" value="ECO:0007669"/>
    <property type="project" value="UniProtKB-SubCell"/>
</dbReference>
<keyword evidence="8 11" id="KW-1133">Transmembrane helix</keyword>
<evidence type="ECO:0000256" key="2">
    <source>
        <dbReference type="ARBA" id="ARBA00004590"/>
    </source>
</evidence>
<dbReference type="HOGENOM" id="CLU_064541_2_0_1"/>
<keyword evidence="13" id="KW-1185">Reference proteome</keyword>
<dbReference type="VEuPathDB" id="FungiDB:LELG_02336"/>
<evidence type="ECO:0000313" key="12">
    <source>
        <dbReference type="EMBL" id="EDK44157.1"/>
    </source>
</evidence>
<comment type="similarity">
    <text evidence="3 11">Belongs to the ALG14 family.</text>
</comment>
<dbReference type="Pfam" id="PF08660">
    <property type="entry name" value="Alg14"/>
    <property type="match status" value="1"/>
</dbReference>
<name>A5DY99_LODEL</name>
<dbReference type="FunCoup" id="A5DY99">
    <property type="interactions" value="295"/>
</dbReference>
<dbReference type="Proteomes" id="UP000001996">
    <property type="component" value="Unassembled WGS sequence"/>
</dbReference>
<dbReference type="InParanoid" id="A5DY99"/>
<comment type="subcellular location">
    <subcellularLocation>
        <location evidence="1 11">Endoplasmic reticulum membrane</location>
        <topology evidence="1 11">Single-pass membrane protein</topology>
    </subcellularLocation>
    <subcellularLocation>
        <location evidence="2">Nucleus membrane</location>
        <topology evidence="2">Single-pass membrane protein</topology>
    </subcellularLocation>
</comment>
<dbReference type="PANTHER" id="PTHR12154:SF4">
    <property type="entry name" value="UDP-N-ACETYLGLUCOSAMINE TRANSFERASE SUBUNIT ALG14 HOMOLOG"/>
    <property type="match status" value="1"/>
</dbReference>
<proteinExistence type="inferred from homology"/>
<dbReference type="KEGG" id="lel:PVL30_003183"/>
<dbReference type="AlphaFoldDB" id="A5DY99"/>
<keyword evidence="7 11" id="KW-0256">Endoplasmic reticulum</keyword>